<feature type="transmembrane region" description="Helical" evidence="10">
    <location>
        <begin position="214"/>
        <end position="233"/>
    </location>
</feature>
<keyword evidence="5" id="KW-0862">Zinc</keyword>
<evidence type="ECO:0000256" key="7">
    <source>
        <dbReference type="ARBA" id="ARBA00023065"/>
    </source>
</evidence>
<protein>
    <recommendedName>
        <fullName evidence="15">Zinc transporter 2</fullName>
    </recommendedName>
</protein>
<organism evidence="13 14">
    <name type="scientific">Strongylocentrotus purpuratus</name>
    <name type="common">Purple sea urchin</name>
    <dbReference type="NCBI Taxonomy" id="7668"/>
    <lineage>
        <taxon>Eukaryota</taxon>
        <taxon>Metazoa</taxon>
        <taxon>Echinodermata</taxon>
        <taxon>Eleutherozoa</taxon>
        <taxon>Echinozoa</taxon>
        <taxon>Echinoidea</taxon>
        <taxon>Euechinoidea</taxon>
        <taxon>Echinacea</taxon>
        <taxon>Camarodonta</taxon>
        <taxon>Echinidea</taxon>
        <taxon>Strongylocentrotidae</taxon>
        <taxon>Strongylocentrotus</taxon>
    </lineage>
</organism>
<dbReference type="Pfam" id="PF01545">
    <property type="entry name" value="Cation_efflux"/>
    <property type="match status" value="1"/>
</dbReference>
<dbReference type="KEGG" id="spu:100891808"/>
<dbReference type="PANTHER" id="PTHR11562">
    <property type="entry name" value="CATION EFFLUX PROTEIN/ ZINC TRANSPORTER"/>
    <property type="match status" value="1"/>
</dbReference>
<accession>A0A7M7GHC3</accession>
<dbReference type="EnsemblMetazoa" id="XM_003724129">
    <property type="protein sequence ID" value="XP_003724177"/>
    <property type="gene ID" value="LOC100891808"/>
</dbReference>
<keyword evidence="4 10" id="KW-0812">Transmembrane</keyword>
<feature type="transmembrane region" description="Helical" evidence="10">
    <location>
        <begin position="339"/>
        <end position="360"/>
    </location>
</feature>
<dbReference type="GO" id="GO:0010043">
    <property type="term" value="P:response to zinc ion"/>
    <property type="evidence" value="ECO:0000318"/>
    <property type="project" value="GO_Central"/>
</dbReference>
<feature type="transmembrane region" description="Helical" evidence="10">
    <location>
        <begin position="309"/>
        <end position="333"/>
    </location>
</feature>
<evidence type="ECO:0000256" key="3">
    <source>
        <dbReference type="ARBA" id="ARBA00022448"/>
    </source>
</evidence>
<feature type="region of interest" description="Disordered" evidence="9">
    <location>
        <begin position="275"/>
        <end position="300"/>
    </location>
</feature>
<keyword evidence="8 10" id="KW-0472">Membrane</keyword>
<dbReference type="FunFam" id="1.20.1510.10:FF:000027">
    <property type="entry name" value="Zinc transporter ttm-1"/>
    <property type="match status" value="1"/>
</dbReference>
<keyword evidence="5" id="KW-0864">Zinc transport</keyword>
<comment type="subcellular location">
    <subcellularLocation>
        <location evidence="1">Membrane</location>
        <topology evidence="1">Multi-pass membrane protein</topology>
    </subcellularLocation>
</comment>
<evidence type="ECO:0000313" key="14">
    <source>
        <dbReference type="Proteomes" id="UP000007110"/>
    </source>
</evidence>
<feature type="domain" description="Cation efflux protein cytoplasmic" evidence="12">
    <location>
        <begin position="372"/>
        <end position="447"/>
    </location>
</feature>
<evidence type="ECO:0000256" key="10">
    <source>
        <dbReference type="SAM" id="Phobius"/>
    </source>
</evidence>
<dbReference type="Proteomes" id="UP000007110">
    <property type="component" value="Unassembled WGS sequence"/>
</dbReference>
<dbReference type="GO" id="GO:0071577">
    <property type="term" value="P:zinc ion transmembrane transport"/>
    <property type="evidence" value="ECO:0000318"/>
    <property type="project" value="GO_Central"/>
</dbReference>
<evidence type="ECO:0000256" key="8">
    <source>
        <dbReference type="ARBA" id="ARBA00023136"/>
    </source>
</evidence>
<keyword evidence="7" id="KW-0406">Ion transport</keyword>
<dbReference type="FunCoup" id="A0A7M7GHC3">
    <property type="interactions" value="360"/>
</dbReference>
<reference evidence="14" key="1">
    <citation type="submission" date="2015-02" db="EMBL/GenBank/DDBJ databases">
        <title>Genome sequencing for Strongylocentrotus purpuratus.</title>
        <authorList>
            <person name="Murali S."/>
            <person name="Liu Y."/>
            <person name="Vee V."/>
            <person name="English A."/>
            <person name="Wang M."/>
            <person name="Skinner E."/>
            <person name="Han Y."/>
            <person name="Muzny D.M."/>
            <person name="Worley K.C."/>
            <person name="Gibbs R.A."/>
        </authorList>
    </citation>
    <scope>NUCLEOTIDE SEQUENCE</scope>
</reference>
<evidence type="ECO:0000259" key="12">
    <source>
        <dbReference type="Pfam" id="PF16916"/>
    </source>
</evidence>
<comment type="similarity">
    <text evidence="2">Belongs to the cation diffusion facilitator (CDF) transporter (TC 2.A.4) family. SLC30A subfamily.</text>
</comment>
<dbReference type="OMA" id="VNIMAYI"/>
<dbReference type="InterPro" id="IPR002524">
    <property type="entry name" value="Cation_efflux"/>
</dbReference>
<evidence type="ECO:0000256" key="9">
    <source>
        <dbReference type="SAM" id="MobiDB-lite"/>
    </source>
</evidence>
<dbReference type="GeneID" id="100891808"/>
<evidence type="ECO:0000256" key="2">
    <source>
        <dbReference type="ARBA" id="ARBA00008873"/>
    </source>
</evidence>
<dbReference type="OrthoDB" id="9944568at2759"/>
<evidence type="ECO:0000256" key="4">
    <source>
        <dbReference type="ARBA" id="ARBA00022692"/>
    </source>
</evidence>
<dbReference type="InterPro" id="IPR027470">
    <property type="entry name" value="Cation_efflux_CTD"/>
</dbReference>
<evidence type="ECO:0000259" key="11">
    <source>
        <dbReference type="Pfam" id="PF01545"/>
    </source>
</evidence>
<dbReference type="InterPro" id="IPR058533">
    <property type="entry name" value="Cation_efflux_TM"/>
</dbReference>
<evidence type="ECO:0000256" key="1">
    <source>
        <dbReference type="ARBA" id="ARBA00004141"/>
    </source>
</evidence>
<dbReference type="Gene3D" id="1.20.1510.10">
    <property type="entry name" value="Cation efflux protein transmembrane domain"/>
    <property type="match status" value="1"/>
</dbReference>
<dbReference type="InterPro" id="IPR050681">
    <property type="entry name" value="CDF/SLC30A"/>
</dbReference>
<keyword evidence="6 10" id="KW-1133">Transmembrane helix</keyword>
<dbReference type="RefSeq" id="XP_003724177.2">
    <property type="nucleotide sequence ID" value="XM_003724129.3"/>
</dbReference>
<dbReference type="GO" id="GO:0005886">
    <property type="term" value="C:plasma membrane"/>
    <property type="evidence" value="ECO:0000318"/>
    <property type="project" value="GO_Central"/>
</dbReference>
<feature type="domain" description="Cation efflux protein transmembrane" evidence="11">
    <location>
        <begin position="144"/>
        <end position="368"/>
    </location>
</feature>
<evidence type="ECO:0008006" key="15">
    <source>
        <dbReference type="Google" id="ProtNLM"/>
    </source>
</evidence>
<dbReference type="NCBIfam" id="TIGR01297">
    <property type="entry name" value="CDF"/>
    <property type="match status" value="1"/>
</dbReference>
<feature type="transmembrane region" description="Helical" evidence="10">
    <location>
        <begin position="144"/>
        <end position="168"/>
    </location>
</feature>
<dbReference type="PANTHER" id="PTHR11562:SF17">
    <property type="entry name" value="RE54080P-RELATED"/>
    <property type="match status" value="1"/>
</dbReference>
<reference evidence="13" key="2">
    <citation type="submission" date="2021-01" db="UniProtKB">
        <authorList>
            <consortium name="EnsemblMetazoa"/>
        </authorList>
    </citation>
    <scope>IDENTIFICATION</scope>
</reference>
<evidence type="ECO:0000313" key="13">
    <source>
        <dbReference type="EnsemblMetazoa" id="XP_003724177"/>
    </source>
</evidence>
<sequence>MEGSTPVALVDFAADDQMPQLLQDYYAHDTKNDSFSNSRLVLQDEENMQFDGQKRRVARLSAGTDNQHYDPIDVATVITVVGPGSIQNGVERVAESSDDDPIEIGTGNGSGVPTGLGRDEDSYLYEHCHAPMPDTSNKRAQRQLMIACFVSVLFMIAEVVGGSLANSLAIMTDAAHLLSDFASFLISIFALWVSRRPATTRMSFGYHRAEVLGAVISVLIIWIVTAILCYLAVMRIINDDYTIEPNIMLITAGVGVGINIILIIILQAGGGHLHSHGGGGGHQHLVEDEEEGEEGKDKKHPKKNINVRAAFIHVIGDLIQSIGVLIAAGVIKANSDWKIADPICTFLFSVLVLITTITVLRDALNVLMEGVPRHINYPSLKSDLHALPGVKLAHSLHVWSLTTSTVAMGVHLAIAEEADSEAVLQQASKMVQKKYGIHFCTIQVEKYQHDAMTNCTRCSQLC</sequence>
<feature type="transmembrane region" description="Helical" evidence="10">
    <location>
        <begin position="245"/>
        <end position="266"/>
    </location>
</feature>
<evidence type="ECO:0000256" key="6">
    <source>
        <dbReference type="ARBA" id="ARBA00022989"/>
    </source>
</evidence>
<keyword evidence="14" id="KW-1185">Reference proteome</keyword>
<proteinExistence type="inferred from homology"/>
<dbReference type="GO" id="GO:0005385">
    <property type="term" value="F:zinc ion transmembrane transporter activity"/>
    <property type="evidence" value="ECO:0000318"/>
    <property type="project" value="GO_Central"/>
</dbReference>
<dbReference type="SUPFAM" id="SSF161111">
    <property type="entry name" value="Cation efflux protein transmembrane domain-like"/>
    <property type="match status" value="1"/>
</dbReference>
<feature type="transmembrane region" description="Helical" evidence="10">
    <location>
        <begin position="174"/>
        <end position="193"/>
    </location>
</feature>
<dbReference type="Pfam" id="PF16916">
    <property type="entry name" value="ZT_dimer"/>
    <property type="match status" value="1"/>
</dbReference>
<evidence type="ECO:0000256" key="5">
    <source>
        <dbReference type="ARBA" id="ARBA00022906"/>
    </source>
</evidence>
<dbReference type="InterPro" id="IPR027469">
    <property type="entry name" value="Cation_efflux_TMD_sf"/>
</dbReference>
<keyword evidence="3" id="KW-0813">Transport</keyword>
<name>A0A7M7GHC3_STRPU</name>
<dbReference type="InParanoid" id="A0A7M7GHC3"/>
<dbReference type="AlphaFoldDB" id="A0A7M7GHC3"/>